<feature type="transmembrane region" description="Helical" evidence="7">
    <location>
        <begin position="49"/>
        <end position="70"/>
    </location>
</feature>
<dbReference type="AlphaFoldDB" id="A0A1Y6B8D4"/>
<dbReference type="PROSITE" id="PS50850">
    <property type="entry name" value="MFS"/>
    <property type="match status" value="1"/>
</dbReference>
<name>A0A1Y6B8D4_9PROT</name>
<evidence type="ECO:0000256" key="3">
    <source>
        <dbReference type="ARBA" id="ARBA00022475"/>
    </source>
</evidence>
<keyword evidence="5 7" id="KW-1133">Transmembrane helix</keyword>
<dbReference type="GO" id="GO:0022857">
    <property type="term" value="F:transmembrane transporter activity"/>
    <property type="evidence" value="ECO:0007669"/>
    <property type="project" value="InterPro"/>
</dbReference>
<organism evidence="9 10">
    <name type="scientific">Tistlia consotensis USBA 355</name>
    <dbReference type="NCBI Taxonomy" id="560819"/>
    <lineage>
        <taxon>Bacteria</taxon>
        <taxon>Pseudomonadati</taxon>
        <taxon>Pseudomonadota</taxon>
        <taxon>Alphaproteobacteria</taxon>
        <taxon>Rhodospirillales</taxon>
        <taxon>Rhodovibrionaceae</taxon>
        <taxon>Tistlia</taxon>
    </lineage>
</organism>
<evidence type="ECO:0000256" key="6">
    <source>
        <dbReference type="ARBA" id="ARBA00023136"/>
    </source>
</evidence>
<dbReference type="GO" id="GO:0005886">
    <property type="term" value="C:plasma membrane"/>
    <property type="evidence" value="ECO:0007669"/>
    <property type="project" value="UniProtKB-SubCell"/>
</dbReference>
<feature type="transmembrane region" description="Helical" evidence="7">
    <location>
        <begin position="298"/>
        <end position="321"/>
    </location>
</feature>
<reference evidence="9 10" key="1">
    <citation type="submission" date="2017-04" db="EMBL/GenBank/DDBJ databases">
        <authorList>
            <person name="Afonso C.L."/>
            <person name="Miller P.J."/>
            <person name="Scott M.A."/>
            <person name="Spackman E."/>
            <person name="Goraichik I."/>
            <person name="Dimitrov K.M."/>
            <person name="Suarez D.L."/>
            <person name="Swayne D.E."/>
        </authorList>
    </citation>
    <scope>NUCLEOTIDE SEQUENCE [LARGE SCALE GENOMIC DNA]</scope>
    <source>
        <strain evidence="9 10">USBA 355</strain>
    </source>
</reference>
<feature type="transmembrane region" description="Helical" evidence="7">
    <location>
        <begin position="212"/>
        <end position="231"/>
    </location>
</feature>
<feature type="transmembrane region" description="Helical" evidence="7">
    <location>
        <begin position="168"/>
        <end position="191"/>
    </location>
</feature>
<dbReference type="SUPFAM" id="SSF103473">
    <property type="entry name" value="MFS general substrate transporter"/>
    <property type="match status" value="1"/>
</dbReference>
<dbReference type="InterPro" id="IPR020846">
    <property type="entry name" value="MFS_dom"/>
</dbReference>
<proteinExistence type="predicted"/>
<evidence type="ECO:0000259" key="8">
    <source>
        <dbReference type="PROSITE" id="PS50850"/>
    </source>
</evidence>
<dbReference type="PANTHER" id="PTHR23521">
    <property type="entry name" value="TRANSPORTER MFS SUPERFAMILY"/>
    <property type="match status" value="1"/>
</dbReference>
<feature type="transmembrane region" description="Helical" evidence="7">
    <location>
        <begin position="17"/>
        <end position="37"/>
    </location>
</feature>
<evidence type="ECO:0000256" key="1">
    <source>
        <dbReference type="ARBA" id="ARBA00004651"/>
    </source>
</evidence>
<evidence type="ECO:0000313" key="9">
    <source>
        <dbReference type="EMBL" id="SME89702.1"/>
    </source>
</evidence>
<dbReference type="InterPro" id="IPR047200">
    <property type="entry name" value="MFS_YcaD-like"/>
</dbReference>
<evidence type="ECO:0000256" key="7">
    <source>
        <dbReference type="SAM" id="Phobius"/>
    </source>
</evidence>
<dbReference type="Proteomes" id="UP000192917">
    <property type="component" value="Unassembled WGS sequence"/>
</dbReference>
<evidence type="ECO:0000256" key="4">
    <source>
        <dbReference type="ARBA" id="ARBA00022692"/>
    </source>
</evidence>
<keyword evidence="6 7" id="KW-0472">Membrane</keyword>
<keyword evidence="3" id="KW-1003">Cell membrane</keyword>
<feature type="transmembrane region" description="Helical" evidence="7">
    <location>
        <begin position="106"/>
        <end position="128"/>
    </location>
</feature>
<evidence type="ECO:0000313" key="10">
    <source>
        <dbReference type="Proteomes" id="UP000192917"/>
    </source>
</evidence>
<dbReference type="PANTHER" id="PTHR23521:SF2">
    <property type="entry name" value="TRANSPORTER MFS SUPERFAMILY"/>
    <property type="match status" value="1"/>
</dbReference>
<evidence type="ECO:0000256" key="5">
    <source>
        <dbReference type="ARBA" id="ARBA00022989"/>
    </source>
</evidence>
<feature type="transmembrane region" description="Helical" evidence="7">
    <location>
        <begin position="82"/>
        <end position="100"/>
    </location>
</feature>
<evidence type="ECO:0000256" key="2">
    <source>
        <dbReference type="ARBA" id="ARBA00022448"/>
    </source>
</evidence>
<dbReference type="Pfam" id="PF07690">
    <property type="entry name" value="MFS_1"/>
    <property type="match status" value="1"/>
</dbReference>
<protein>
    <submittedName>
        <fullName evidence="9">Predicted arabinose efflux permease, MFS family</fullName>
    </submittedName>
</protein>
<keyword evidence="10" id="KW-1185">Reference proteome</keyword>
<feature type="transmembrane region" description="Helical" evidence="7">
    <location>
        <begin position="362"/>
        <end position="381"/>
    </location>
</feature>
<comment type="subcellular location">
    <subcellularLocation>
        <location evidence="1">Cell membrane</location>
        <topology evidence="1">Multi-pass membrane protein</topology>
    </subcellularLocation>
</comment>
<feature type="transmembrane region" description="Helical" evidence="7">
    <location>
        <begin position="274"/>
        <end position="292"/>
    </location>
</feature>
<dbReference type="InterPro" id="IPR036259">
    <property type="entry name" value="MFS_trans_sf"/>
</dbReference>
<feature type="domain" description="Major facilitator superfamily (MFS) profile" evidence="8">
    <location>
        <begin position="208"/>
        <end position="396"/>
    </location>
</feature>
<feature type="transmembrane region" description="Helical" evidence="7">
    <location>
        <begin position="333"/>
        <end position="356"/>
    </location>
</feature>
<dbReference type="STRING" id="560819.SAMN05428998_101242"/>
<dbReference type="Gene3D" id="1.20.1250.20">
    <property type="entry name" value="MFS general substrate transporter like domains"/>
    <property type="match status" value="2"/>
</dbReference>
<gene>
    <name evidence="9" type="ORF">SAMN05428998_101242</name>
</gene>
<feature type="transmembrane region" description="Helical" evidence="7">
    <location>
        <begin position="140"/>
        <end position="162"/>
    </location>
</feature>
<dbReference type="RefSeq" id="WP_085120598.1">
    <property type="nucleotide sequence ID" value="NZ_FWZX01000001.1"/>
</dbReference>
<feature type="transmembrane region" description="Helical" evidence="7">
    <location>
        <begin position="243"/>
        <end position="262"/>
    </location>
</feature>
<keyword evidence="4 7" id="KW-0812">Transmembrane</keyword>
<accession>A0A1Y6B8D4</accession>
<dbReference type="CDD" id="cd17477">
    <property type="entry name" value="MFS_YcaD_like"/>
    <property type="match status" value="1"/>
</dbReference>
<dbReference type="InterPro" id="IPR011701">
    <property type="entry name" value="MFS"/>
</dbReference>
<dbReference type="EMBL" id="FWZX01000001">
    <property type="protein sequence ID" value="SME89702.1"/>
    <property type="molecule type" value="Genomic_DNA"/>
</dbReference>
<keyword evidence="2" id="KW-0813">Transport</keyword>
<sequence>MDSPPLELTARDRRQSLIAIVLHMLGIGIAFGASIPLTSLVLERWGEDAGTIGLVGALPTLANVLLLPALRRLAAQLGTGRAMVLGCGLAAVSIAVMPLLPALGSWALLRFLAGAGLALPWLIGETWINAVALSHNRGRIIAVYSSALFVGFAIGPSLLTLVGTEGRLPFLVIGLATALAVLPLLPVLHLAPPLPLRPGLRLSQVARRAPTMLLAGMAAGFAEFASFSLLPVFGVRNGLAEPAALLLLTVFLVGGILLQLPLGWLGDRWSRRPTLALAGLLGLACALALGLAGGDPLAAGAVCFLLGGAVLALYNLGLALLGERFDTADLGVANAAFIMVYSAGSLVGPAVGGLATELSVTWGLPGTLAAICLIVVTMALWRERGGAPARRRGRSE</sequence>